<proteinExistence type="predicted"/>
<dbReference type="Pfam" id="PF21528">
    <property type="entry name" value="CC2D1A-B_DM14"/>
    <property type="match status" value="1"/>
</dbReference>
<keyword evidence="5" id="KW-1185">Reference proteome</keyword>
<dbReference type="InterPro" id="IPR039725">
    <property type="entry name" value="CC2D1A/B"/>
</dbReference>
<feature type="region of interest" description="Disordered" evidence="2">
    <location>
        <begin position="41"/>
        <end position="129"/>
    </location>
</feature>
<protein>
    <recommendedName>
        <fullName evidence="3">DM14 domain-containing protein</fullName>
    </recommendedName>
</protein>
<dbReference type="Proteomes" id="UP000321570">
    <property type="component" value="Unassembled WGS sequence"/>
</dbReference>
<name>A0A564YIN6_HYMDI</name>
<sequence>MFRRRANKEKTASKGNVNDPFGLSIDPGDLKLDDAALERELADMMGSDYDELESDEEPVVKAPPSRPKSKAQPPKQKDNDNELLQLLQSELELNDNDDSSKSDSHQSSVEETPRTNSPACPSPISSSPDLVANEQLQTILERKRAFEIAISSLNALPDISDADRACLRRYERLLTSINAMATKAKKNLPIDLSELPPLPSQTQPTYQPLESNPSQYTSAQRKIGENNVLDYGTGGGGQKSSESNTVRVVKQLQARLLEYKAAVAVAQKEGNKKREMELMVAVNALVESIPQIESGKEEFDEDSMPPSPDQFFLPSDVLAEIMGGAQTPPSSQPHSPTPSALAPQLQGVDPAVAVLAKVAASTVASKESLMARIQMLRVMIQGSNDPQKRMYQRVLDSYLKGLRAFEAGVKYDYGALPPLPGCPQFTSAALPPMRPSAGAAPGRSSAGAGPSTGNIASNQPRTLELLQKRQAELRTAAAQAKSTGDIVRAKEYLRQSLGMNNMIRSVQSGLPIDLKQLPPAPGVHSGNSSSSAVASKPVLSGVACDPPVEFQTDLVNAGSDPVQICERLIAQLETQVKEAEILSKDHREAGFSSLADKFYDLADVSRKWISLTNAYKARKKVPHYAFEKANLSHLNMNPELGDTVLEVTPLRGISFPVPLGINGPQGLDTYITMELPFPSSENPQKHSTEWARHTNEPTDFGGYQASARFEVNRKARSYERLLQGTKALKVTVFYNRGLLKKPAALGTVTVKLTELMANATHTACYELMDGRKAAGGLLELRIRHRAPLHGTKFITFEKPWLCVSAPKHKM</sequence>
<feature type="region of interest" description="Disordered" evidence="2">
    <location>
        <begin position="191"/>
        <end position="213"/>
    </location>
</feature>
<feature type="region of interest" description="Disordered" evidence="2">
    <location>
        <begin position="432"/>
        <end position="457"/>
    </location>
</feature>
<feature type="compositionally biased region" description="Low complexity" evidence="2">
    <location>
        <begin position="326"/>
        <end position="339"/>
    </location>
</feature>
<gene>
    <name evidence="4" type="ORF">WMSIL1_LOCUS6238</name>
</gene>
<evidence type="ECO:0000256" key="2">
    <source>
        <dbReference type="SAM" id="MobiDB-lite"/>
    </source>
</evidence>
<dbReference type="SMART" id="SM00685">
    <property type="entry name" value="DM14"/>
    <property type="match status" value="3"/>
</dbReference>
<dbReference type="InterPro" id="IPR035892">
    <property type="entry name" value="C2_domain_sf"/>
</dbReference>
<feature type="compositionally biased region" description="Low complexity" evidence="2">
    <location>
        <begin position="117"/>
        <end position="128"/>
    </location>
</feature>
<evidence type="ECO:0000313" key="5">
    <source>
        <dbReference type="Proteomes" id="UP000321570"/>
    </source>
</evidence>
<feature type="domain" description="DM14" evidence="3">
    <location>
        <begin position="249"/>
        <end position="308"/>
    </location>
</feature>
<feature type="compositionally biased region" description="Low complexity" evidence="2">
    <location>
        <begin position="435"/>
        <end position="451"/>
    </location>
</feature>
<evidence type="ECO:0000259" key="3">
    <source>
        <dbReference type="SMART" id="SM00685"/>
    </source>
</evidence>
<feature type="compositionally biased region" description="Low complexity" evidence="2">
    <location>
        <begin position="82"/>
        <end position="91"/>
    </location>
</feature>
<organism evidence="4 5">
    <name type="scientific">Hymenolepis diminuta</name>
    <name type="common">Rat tapeworm</name>
    <dbReference type="NCBI Taxonomy" id="6216"/>
    <lineage>
        <taxon>Eukaryota</taxon>
        <taxon>Metazoa</taxon>
        <taxon>Spiralia</taxon>
        <taxon>Lophotrochozoa</taxon>
        <taxon>Platyhelminthes</taxon>
        <taxon>Cestoda</taxon>
        <taxon>Eucestoda</taxon>
        <taxon>Cyclophyllidea</taxon>
        <taxon>Hymenolepididae</taxon>
        <taxon>Hymenolepis</taxon>
    </lineage>
</organism>
<dbReference type="PANTHER" id="PTHR13076:SF9">
    <property type="entry name" value="COILED-COIL AND C2 DOMAIN-CONTAINING PROTEIN 1-LIKE"/>
    <property type="match status" value="1"/>
</dbReference>
<reference evidence="4 5" key="1">
    <citation type="submission" date="2019-07" db="EMBL/GenBank/DDBJ databases">
        <authorList>
            <person name="Jastrzebski P J."/>
            <person name="Paukszto L."/>
            <person name="Jastrzebski P J."/>
        </authorList>
    </citation>
    <scope>NUCLEOTIDE SEQUENCE [LARGE SCALE GENOMIC DNA]</scope>
    <source>
        <strain evidence="4 5">WMS-il1</strain>
    </source>
</reference>
<dbReference type="EMBL" id="CABIJS010000221">
    <property type="protein sequence ID" value="VUZ46463.1"/>
    <property type="molecule type" value="Genomic_DNA"/>
</dbReference>
<feature type="domain" description="DM14" evidence="3">
    <location>
        <begin position="136"/>
        <end position="199"/>
    </location>
</feature>
<evidence type="ECO:0000256" key="1">
    <source>
        <dbReference type="SAM" id="Coils"/>
    </source>
</evidence>
<feature type="region of interest" description="Disordered" evidence="2">
    <location>
        <begin position="1"/>
        <end position="29"/>
    </location>
</feature>
<accession>A0A564YIN6</accession>
<dbReference type="PANTHER" id="PTHR13076">
    <property type="entry name" value="COILED-COIL AND C2 DOMAIN-CONTAINING PROTEIN 1-LIKE"/>
    <property type="match status" value="1"/>
</dbReference>
<dbReference type="InterPro" id="IPR006608">
    <property type="entry name" value="CC2D1A/B_DM14"/>
</dbReference>
<dbReference type="GO" id="GO:0001227">
    <property type="term" value="F:DNA-binding transcription repressor activity, RNA polymerase II-specific"/>
    <property type="evidence" value="ECO:0007669"/>
    <property type="project" value="InterPro"/>
</dbReference>
<dbReference type="Gene3D" id="2.60.40.150">
    <property type="entry name" value="C2 domain"/>
    <property type="match status" value="1"/>
</dbReference>
<dbReference type="SUPFAM" id="SSF49562">
    <property type="entry name" value="C2 domain (Calcium/lipid-binding domain, CaLB)"/>
    <property type="match status" value="1"/>
</dbReference>
<feature type="compositionally biased region" description="Acidic residues" evidence="2">
    <location>
        <begin position="48"/>
        <end position="57"/>
    </location>
</feature>
<evidence type="ECO:0000313" key="4">
    <source>
        <dbReference type="EMBL" id="VUZ46463.1"/>
    </source>
</evidence>
<keyword evidence="1" id="KW-0175">Coiled coil</keyword>
<feature type="compositionally biased region" description="Polar residues" evidence="2">
    <location>
        <begin position="200"/>
        <end position="213"/>
    </location>
</feature>
<feature type="region of interest" description="Disordered" evidence="2">
    <location>
        <begin position="323"/>
        <end position="343"/>
    </location>
</feature>
<feature type="coiled-coil region" evidence="1">
    <location>
        <begin position="562"/>
        <end position="589"/>
    </location>
</feature>
<dbReference type="AlphaFoldDB" id="A0A564YIN6"/>
<feature type="domain" description="DM14" evidence="3">
    <location>
        <begin position="463"/>
        <end position="521"/>
    </location>
</feature>